<proteinExistence type="inferred from homology"/>
<evidence type="ECO:0000256" key="9">
    <source>
        <dbReference type="RuleBase" id="RU003919"/>
    </source>
</evidence>
<organism evidence="10 11">
    <name type="scientific">Staurois parvus</name>
    <dbReference type="NCBI Taxonomy" id="386267"/>
    <lineage>
        <taxon>Eukaryota</taxon>
        <taxon>Metazoa</taxon>
        <taxon>Chordata</taxon>
        <taxon>Craniata</taxon>
        <taxon>Vertebrata</taxon>
        <taxon>Euteleostomi</taxon>
        <taxon>Amphibia</taxon>
        <taxon>Batrachia</taxon>
        <taxon>Anura</taxon>
        <taxon>Neobatrachia</taxon>
        <taxon>Ranoidea</taxon>
        <taxon>Ranidae</taxon>
        <taxon>Staurois</taxon>
    </lineage>
</organism>
<evidence type="ECO:0000256" key="8">
    <source>
        <dbReference type="ARBA" id="ARBA00035528"/>
    </source>
</evidence>
<keyword evidence="6 9" id="KW-0687">Ribonucleoprotein</keyword>
<evidence type="ECO:0000313" key="10">
    <source>
        <dbReference type="EMBL" id="CAI9560295.1"/>
    </source>
</evidence>
<dbReference type="EMBL" id="CATNWA010010680">
    <property type="protein sequence ID" value="CAI9560295.1"/>
    <property type="molecule type" value="Genomic_DNA"/>
</dbReference>
<accession>A0ABN9CKS8</accession>
<name>A0ABN9CKS8_9NEOB</name>
<evidence type="ECO:0000313" key="11">
    <source>
        <dbReference type="Proteomes" id="UP001162483"/>
    </source>
</evidence>
<comment type="caution">
    <text evidence="10">The sequence shown here is derived from an EMBL/GenBank/DDBJ whole genome shotgun (WGS) entry which is preliminary data.</text>
</comment>
<keyword evidence="3" id="KW-0809">Transit peptide</keyword>
<keyword evidence="5" id="KW-0496">Mitochondrion</keyword>
<dbReference type="SMART" id="SM01387">
    <property type="entry name" value="Ribosomal_S15"/>
    <property type="match status" value="1"/>
</dbReference>
<dbReference type="CDD" id="cd00677">
    <property type="entry name" value="S15_NS1_EPRS_RNA-bind"/>
    <property type="match status" value="1"/>
</dbReference>
<dbReference type="PANTHER" id="PTHR46685:SF1">
    <property type="entry name" value="SMALL RIBOSOMAL SUBUNIT PROTEIN US15M"/>
    <property type="match status" value="1"/>
</dbReference>
<evidence type="ECO:0000256" key="5">
    <source>
        <dbReference type="ARBA" id="ARBA00023128"/>
    </source>
</evidence>
<dbReference type="InterPro" id="IPR000589">
    <property type="entry name" value="Ribosomal_uS15"/>
</dbReference>
<keyword evidence="11" id="KW-1185">Reference proteome</keyword>
<dbReference type="PANTHER" id="PTHR46685">
    <property type="entry name" value="28S RIBOSOMAL PROTEIN S15, MITOCHONDRIAL"/>
    <property type="match status" value="1"/>
</dbReference>
<protein>
    <recommendedName>
        <fullName evidence="7">Small ribosomal subunit protein uS15m</fullName>
    </recommendedName>
    <alternativeName>
        <fullName evidence="8">28S ribosomal protein S15, mitochondrial</fullName>
    </alternativeName>
</protein>
<evidence type="ECO:0000256" key="6">
    <source>
        <dbReference type="ARBA" id="ARBA00023274"/>
    </source>
</evidence>
<keyword evidence="4 9" id="KW-0689">Ribosomal protein</keyword>
<dbReference type="Gene3D" id="1.10.287.10">
    <property type="entry name" value="S15/NS1, RNA-binding"/>
    <property type="match status" value="1"/>
</dbReference>
<evidence type="ECO:0000256" key="7">
    <source>
        <dbReference type="ARBA" id="ARBA00035249"/>
    </source>
</evidence>
<gene>
    <name evidence="10" type="ORF">SPARVUS_LOCUS5229675</name>
</gene>
<dbReference type="InterPro" id="IPR052137">
    <property type="entry name" value="uS15_ribosomal"/>
</dbReference>
<dbReference type="Proteomes" id="UP001162483">
    <property type="component" value="Unassembled WGS sequence"/>
</dbReference>
<dbReference type="SUPFAM" id="SSF47060">
    <property type="entry name" value="S15/NS1 RNA-binding domain"/>
    <property type="match status" value="1"/>
</dbReference>
<dbReference type="InterPro" id="IPR009068">
    <property type="entry name" value="uS15_NS1_RNA-bd_sf"/>
</dbReference>
<evidence type="ECO:0000256" key="4">
    <source>
        <dbReference type="ARBA" id="ARBA00022980"/>
    </source>
</evidence>
<comment type="similarity">
    <text evidence="2 9">Belongs to the universal ribosomal protein uS15 family.</text>
</comment>
<evidence type="ECO:0000256" key="1">
    <source>
        <dbReference type="ARBA" id="ARBA00004173"/>
    </source>
</evidence>
<reference evidence="10" key="1">
    <citation type="submission" date="2023-05" db="EMBL/GenBank/DDBJ databases">
        <authorList>
            <person name="Stuckert A."/>
        </authorList>
    </citation>
    <scope>NUCLEOTIDE SEQUENCE</scope>
</reference>
<sequence>MLGLRRAVCEILGRAGRSHSDLLSAGRQVVRSQPWIGLRGSPAAAGANLIQIARTHATSSNGGFDSQLDDLPPTLLKEKYDEVQKVEVVNDVVKRLLSLDMASKSDKLKIKIQQLVDKVKISPDDKTSKAVQIAVLTGRIQSFKEHIQMHPKDKANKRKMLMSIDRRKKMLKELRLTRYDTFEHVCKQLNIEYTFPPEYCRHVTKRWQAKKALSLKVYAEVKQQKAEGLINEKTPRRVRPSPVKE</sequence>
<dbReference type="Pfam" id="PF00312">
    <property type="entry name" value="Ribosomal_S15"/>
    <property type="match status" value="1"/>
</dbReference>
<evidence type="ECO:0000256" key="2">
    <source>
        <dbReference type="ARBA" id="ARBA00008434"/>
    </source>
</evidence>
<comment type="subcellular location">
    <subcellularLocation>
        <location evidence="1">Mitochondrion</location>
    </subcellularLocation>
</comment>
<evidence type="ECO:0000256" key="3">
    <source>
        <dbReference type="ARBA" id="ARBA00022946"/>
    </source>
</evidence>